<dbReference type="Proteomes" id="UP000006729">
    <property type="component" value="Chromosome 11"/>
</dbReference>
<keyword evidence="1" id="KW-0812">Transmembrane</keyword>
<evidence type="ECO:0000313" key="2">
    <source>
        <dbReference type="EMBL" id="PNT12211.1"/>
    </source>
</evidence>
<dbReference type="InParanoid" id="B9I1H5"/>
<dbReference type="AlphaFoldDB" id="B9I1H5"/>
<name>B9I1H5_POPTR</name>
<evidence type="ECO:0000256" key="1">
    <source>
        <dbReference type="SAM" id="Phobius"/>
    </source>
</evidence>
<evidence type="ECO:0000313" key="3">
    <source>
        <dbReference type="Proteomes" id="UP000006729"/>
    </source>
</evidence>
<keyword evidence="1" id="KW-0472">Membrane</keyword>
<keyword evidence="3" id="KW-1185">Reference proteome</keyword>
<sequence>MVGLLDELVGLFTGVEGFGNVAIGVRNGGLELVCFICSNIPIVFEKVIVSSLKTLALLIHGMCFFLYKMMPFVLLNDVKSTEMLRSSDEPKMVVGILKVGSESLEVLNTRFVVVAAATTGNEVVKEL</sequence>
<protein>
    <submittedName>
        <fullName evidence="2">Uncharacterized protein</fullName>
    </submittedName>
</protein>
<accession>B9I1H5</accession>
<dbReference type="EMBL" id="CM009300">
    <property type="protein sequence ID" value="PNT12211.1"/>
    <property type="molecule type" value="Genomic_DNA"/>
</dbReference>
<gene>
    <name evidence="2" type="ORF">POPTR_011G070600</name>
</gene>
<proteinExistence type="predicted"/>
<dbReference type="HOGENOM" id="CLU_1974311_0_0_1"/>
<reference evidence="2 3" key="1">
    <citation type="journal article" date="2006" name="Science">
        <title>The genome of black cottonwood, Populus trichocarpa (Torr. &amp; Gray).</title>
        <authorList>
            <person name="Tuskan G.A."/>
            <person name="Difazio S."/>
            <person name="Jansson S."/>
            <person name="Bohlmann J."/>
            <person name="Grigoriev I."/>
            <person name="Hellsten U."/>
            <person name="Putnam N."/>
            <person name="Ralph S."/>
            <person name="Rombauts S."/>
            <person name="Salamov A."/>
            <person name="Schein J."/>
            <person name="Sterck L."/>
            <person name="Aerts A."/>
            <person name="Bhalerao R.R."/>
            <person name="Bhalerao R.P."/>
            <person name="Blaudez D."/>
            <person name="Boerjan W."/>
            <person name="Brun A."/>
            <person name="Brunner A."/>
            <person name="Busov V."/>
            <person name="Campbell M."/>
            <person name="Carlson J."/>
            <person name="Chalot M."/>
            <person name="Chapman J."/>
            <person name="Chen G.L."/>
            <person name="Cooper D."/>
            <person name="Coutinho P.M."/>
            <person name="Couturier J."/>
            <person name="Covert S."/>
            <person name="Cronk Q."/>
            <person name="Cunningham R."/>
            <person name="Davis J."/>
            <person name="Degroeve S."/>
            <person name="Dejardin A."/>
            <person name="Depamphilis C."/>
            <person name="Detter J."/>
            <person name="Dirks B."/>
            <person name="Dubchak I."/>
            <person name="Duplessis S."/>
            <person name="Ehlting J."/>
            <person name="Ellis B."/>
            <person name="Gendler K."/>
            <person name="Goodstein D."/>
            <person name="Gribskov M."/>
            <person name="Grimwood J."/>
            <person name="Groover A."/>
            <person name="Gunter L."/>
            <person name="Hamberger B."/>
            <person name="Heinze B."/>
            <person name="Helariutta Y."/>
            <person name="Henrissat B."/>
            <person name="Holligan D."/>
            <person name="Holt R."/>
            <person name="Huang W."/>
            <person name="Islam-Faridi N."/>
            <person name="Jones S."/>
            <person name="Jones-Rhoades M."/>
            <person name="Jorgensen R."/>
            <person name="Joshi C."/>
            <person name="Kangasjarvi J."/>
            <person name="Karlsson J."/>
            <person name="Kelleher C."/>
            <person name="Kirkpatrick R."/>
            <person name="Kirst M."/>
            <person name="Kohler A."/>
            <person name="Kalluri U."/>
            <person name="Larimer F."/>
            <person name="Leebens-Mack J."/>
            <person name="Leple J.C."/>
            <person name="Locascio P."/>
            <person name="Lou Y."/>
            <person name="Lucas S."/>
            <person name="Martin F."/>
            <person name="Montanini B."/>
            <person name="Napoli C."/>
            <person name="Nelson D.R."/>
            <person name="Nelson C."/>
            <person name="Nieminen K."/>
            <person name="Nilsson O."/>
            <person name="Pereda V."/>
            <person name="Peter G."/>
            <person name="Philippe R."/>
            <person name="Pilate G."/>
            <person name="Poliakov A."/>
            <person name="Razumovskaya J."/>
            <person name="Richardson P."/>
            <person name="Rinaldi C."/>
            <person name="Ritland K."/>
            <person name="Rouze P."/>
            <person name="Ryaboy D."/>
            <person name="Schmutz J."/>
            <person name="Schrader J."/>
            <person name="Segerman B."/>
            <person name="Shin H."/>
            <person name="Siddiqui A."/>
            <person name="Sterky F."/>
            <person name="Terry A."/>
            <person name="Tsai C.J."/>
            <person name="Uberbacher E."/>
            <person name="Unneberg P."/>
            <person name="Vahala J."/>
            <person name="Wall K."/>
            <person name="Wessler S."/>
            <person name="Yang G."/>
            <person name="Yin T."/>
            <person name="Douglas C."/>
            <person name="Marra M."/>
            <person name="Sandberg G."/>
            <person name="Van de Peer Y."/>
            <person name="Rokhsar D."/>
        </authorList>
    </citation>
    <scope>NUCLEOTIDE SEQUENCE [LARGE SCALE GENOMIC DNA]</scope>
    <source>
        <strain evidence="3">cv. Nisqually</strain>
    </source>
</reference>
<keyword evidence="1" id="KW-1133">Transmembrane helix</keyword>
<dbReference type="STRING" id="3694.B9I1H5"/>
<organism evidence="2 3">
    <name type="scientific">Populus trichocarpa</name>
    <name type="common">Western balsam poplar</name>
    <name type="synonym">Populus balsamifera subsp. trichocarpa</name>
    <dbReference type="NCBI Taxonomy" id="3694"/>
    <lineage>
        <taxon>Eukaryota</taxon>
        <taxon>Viridiplantae</taxon>
        <taxon>Streptophyta</taxon>
        <taxon>Embryophyta</taxon>
        <taxon>Tracheophyta</taxon>
        <taxon>Spermatophyta</taxon>
        <taxon>Magnoliopsida</taxon>
        <taxon>eudicotyledons</taxon>
        <taxon>Gunneridae</taxon>
        <taxon>Pentapetalae</taxon>
        <taxon>rosids</taxon>
        <taxon>fabids</taxon>
        <taxon>Malpighiales</taxon>
        <taxon>Salicaceae</taxon>
        <taxon>Saliceae</taxon>
        <taxon>Populus</taxon>
    </lineage>
</organism>
<feature type="transmembrane region" description="Helical" evidence="1">
    <location>
        <begin position="55"/>
        <end position="75"/>
    </location>
</feature>